<dbReference type="GeneID" id="61133280"/>
<dbReference type="KEGG" id="nfa:NFA_25370"/>
<dbReference type="STRING" id="247156.NFA_25370"/>
<dbReference type="RefSeq" id="WP_011209069.1">
    <property type="nucleotide sequence ID" value="NC_006361.1"/>
</dbReference>
<reference evidence="2 3" key="1">
    <citation type="journal article" date="2004" name="Proc. Natl. Acad. Sci. U.S.A.">
        <title>The complete genomic sequence of Nocardia farcinica IFM 10152.</title>
        <authorList>
            <person name="Ishikawa J."/>
            <person name="Yamashita A."/>
            <person name="Mikami Y."/>
            <person name="Hoshino Y."/>
            <person name="Kurita H."/>
            <person name="Hotta K."/>
            <person name="Shiba T."/>
            <person name="Hattori M."/>
        </authorList>
    </citation>
    <scope>NUCLEOTIDE SEQUENCE [LARGE SCALE GENOMIC DNA]</scope>
    <source>
        <strain evidence="2 3">IFM 10152</strain>
    </source>
</reference>
<evidence type="ECO:0000313" key="3">
    <source>
        <dbReference type="Proteomes" id="UP000006820"/>
    </source>
</evidence>
<gene>
    <name evidence="2" type="ordered locus">NFA_25370</name>
</gene>
<dbReference type="HOGENOM" id="CLU_2718296_0_0_11"/>
<proteinExistence type="predicted"/>
<dbReference type="AlphaFoldDB" id="Q5YWQ7"/>
<dbReference type="EMBL" id="AP006618">
    <property type="protein sequence ID" value="BAD57384.1"/>
    <property type="molecule type" value="Genomic_DNA"/>
</dbReference>
<protein>
    <submittedName>
        <fullName evidence="2">Uncharacterized protein</fullName>
    </submittedName>
</protein>
<evidence type="ECO:0000313" key="2">
    <source>
        <dbReference type="EMBL" id="BAD57384.1"/>
    </source>
</evidence>
<organism evidence="2 3">
    <name type="scientific">Nocardia farcinica (strain IFM 10152)</name>
    <dbReference type="NCBI Taxonomy" id="247156"/>
    <lineage>
        <taxon>Bacteria</taxon>
        <taxon>Bacillati</taxon>
        <taxon>Actinomycetota</taxon>
        <taxon>Actinomycetes</taxon>
        <taxon>Mycobacteriales</taxon>
        <taxon>Nocardiaceae</taxon>
        <taxon>Nocardia</taxon>
    </lineage>
</organism>
<feature type="region of interest" description="Disordered" evidence="1">
    <location>
        <begin position="1"/>
        <end position="36"/>
    </location>
</feature>
<evidence type="ECO:0000256" key="1">
    <source>
        <dbReference type="SAM" id="MobiDB-lite"/>
    </source>
</evidence>
<dbReference type="Proteomes" id="UP000006820">
    <property type="component" value="Chromosome"/>
</dbReference>
<accession>Q5YWQ7</accession>
<keyword evidence="3" id="KW-1185">Reference proteome</keyword>
<sequence>MNVSGTRSIAPQRAAAPDRHRREPNGTPRSVDSIGAAATTPGARAFLHRVATALAAAGRAVPFHREDSWDNS</sequence>
<name>Q5YWQ7_NOCFA</name>